<gene>
    <name evidence="2" type="primary">SLY1_1</name>
    <name evidence="2" type="ORF">H4R34_005687</name>
</gene>
<reference evidence="2" key="1">
    <citation type="submission" date="2022-07" db="EMBL/GenBank/DDBJ databases">
        <title>Phylogenomic reconstructions and comparative analyses of Kickxellomycotina fungi.</title>
        <authorList>
            <person name="Reynolds N.K."/>
            <person name="Stajich J.E."/>
            <person name="Barry K."/>
            <person name="Grigoriev I.V."/>
            <person name="Crous P."/>
            <person name="Smith M.E."/>
        </authorList>
    </citation>
    <scope>NUCLEOTIDE SEQUENCE</scope>
    <source>
        <strain evidence="2">RSA 567</strain>
    </source>
</reference>
<sequence>MDAPGPVSPSLRDKQVDAIISLLNLNHGRPQPTAGSTGHHPPNGTTAAGETTLPTWKILVFDRFAQDMISTLLKVNDLRENGITVH</sequence>
<dbReference type="AlphaFoldDB" id="A0A9W8EB06"/>
<accession>A0A9W8EB06</accession>
<proteinExistence type="predicted"/>
<comment type="caution">
    <text evidence="2">The sequence shown here is derived from an EMBL/GenBank/DDBJ whole genome shotgun (WGS) entry which is preliminary data.</text>
</comment>
<feature type="region of interest" description="Disordered" evidence="1">
    <location>
        <begin position="26"/>
        <end position="51"/>
    </location>
</feature>
<dbReference type="InterPro" id="IPR036045">
    <property type="entry name" value="Sec1-like_sf"/>
</dbReference>
<name>A0A9W8EB06_9FUNG</name>
<dbReference type="Proteomes" id="UP001151582">
    <property type="component" value="Unassembled WGS sequence"/>
</dbReference>
<evidence type="ECO:0000313" key="3">
    <source>
        <dbReference type="Proteomes" id="UP001151582"/>
    </source>
</evidence>
<protein>
    <submittedName>
        <fullName evidence="2">Vesicle trafficking between the ER and Golgi</fullName>
    </submittedName>
</protein>
<feature type="non-terminal residue" evidence="2">
    <location>
        <position position="86"/>
    </location>
</feature>
<dbReference type="OrthoDB" id="5594939at2759"/>
<dbReference type="InterPro" id="IPR043154">
    <property type="entry name" value="Sec-1-like_dom1"/>
</dbReference>
<dbReference type="SUPFAM" id="SSF56815">
    <property type="entry name" value="Sec1/munc18-like (SM) proteins"/>
    <property type="match status" value="1"/>
</dbReference>
<evidence type="ECO:0000313" key="2">
    <source>
        <dbReference type="EMBL" id="KAJ1971606.1"/>
    </source>
</evidence>
<keyword evidence="3" id="KW-1185">Reference proteome</keyword>
<organism evidence="2 3">
    <name type="scientific">Dimargaris verticillata</name>
    <dbReference type="NCBI Taxonomy" id="2761393"/>
    <lineage>
        <taxon>Eukaryota</taxon>
        <taxon>Fungi</taxon>
        <taxon>Fungi incertae sedis</taxon>
        <taxon>Zoopagomycota</taxon>
        <taxon>Kickxellomycotina</taxon>
        <taxon>Dimargaritomycetes</taxon>
        <taxon>Dimargaritales</taxon>
        <taxon>Dimargaritaceae</taxon>
        <taxon>Dimargaris</taxon>
    </lineage>
</organism>
<dbReference type="EMBL" id="JANBQB010001314">
    <property type="protein sequence ID" value="KAJ1971606.1"/>
    <property type="molecule type" value="Genomic_DNA"/>
</dbReference>
<dbReference type="Gene3D" id="3.40.50.2060">
    <property type="match status" value="1"/>
</dbReference>
<evidence type="ECO:0000256" key="1">
    <source>
        <dbReference type="SAM" id="MobiDB-lite"/>
    </source>
</evidence>